<evidence type="ECO:0000256" key="5">
    <source>
        <dbReference type="PROSITE-ProRule" id="PRU00221"/>
    </source>
</evidence>
<feature type="repeat" description="WD" evidence="5">
    <location>
        <begin position="242"/>
        <end position="274"/>
    </location>
</feature>
<feature type="repeat" description="WD" evidence="5">
    <location>
        <begin position="367"/>
        <end position="411"/>
    </location>
</feature>
<dbReference type="InterPro" id="IPR056150">
    <property type="entry name" value="WD40_CDC20-Fz"/>
</dbReference>
<dbReference type="InterPro" id="IPR019775">
    <property type="entry name" value="WD40_repeat_CS"/>
</dbReference>
<dbReference type="SUPFAM" id="SSF50978">
    <property type="entry name" value="WD40 repeat-like"/>
    <property type="match status" value="1"/>
</dbReference>
<dbReference type="PROSITE" id="PS50294">
    <property type="entry name" value="WD_REPEATS_REGION"/>
    <property type="match status" value="2"/>
</dbReference>
<sequence>MSSTLFQDNISIDKDNFTPLSYLSSSPSSSSNLPTTNRRKRNSICYGDRFIPLRYNEMFTEFERMQGRVARPTAKKQKKSILESEEQVKAELESIRMDILEKAMFPGTNNYNIDNLSRSNIGDSTLSSSSSSSSLNNLFSFRSKVNNTTGGAAAIDTPFRPAYWTTPFSPQIETILKTSRKPFRIVNSSPYQMLAFCDELTLKDDFYLNVVDWSAKNVLALGLEHSVYLWDASSSQMTKLCELEESSAITSVKWSLQGERLAIGTADGLVQIWDPQKLVQIRDMSGHCARVGCLAWNGNILTTGSSDRQIFHRDSRSTRSYIQNLSGHYSEICGLKWNHQGDQLASGGNANELFLWDRYSQTPIKRLEGHKAAVRALAWSPHTPNLLVSGGGHLDRQIKFWNTDDGKLLSTHNANSQVCNIAWSPRSNELVSTHGWWKNYIVVWNYPDMKKIITLKGHSTRVLYFSMSPTGEDIVTGAGGDDNTLRFWKIFNVPAKPKVIRESALNPVGKIR</sequence>
<reference evidence="7" key="1">
    <citation type="submission" date="2021-06" db="EMBL/GenBank/DDBJ databases">
        <authorList>
            <person name="Kallberg Y."/>
            <person name="Tangrot J."/>
            <person name="Rosling A."/>
        </authorList>
    </citation>
    <scope>NUCLEOTIDE SEQUENCE</scope>
    <source>
        <strain evidence="7">FL130A</strain>
    </source>
</reference>
<dbReference type="SMART" id="SM00320">
    <property type="entry name" value="WD40"/>
    <property type="match status" value="7"/>
</dbReference>
<dbReference type="PROSITE" id="PS00678">
    <property type="entry name" value="WD_REPEATS_1"/>
    <property type="match status" value="1"/>
</dbReference>
<keyword evidence="4" id="KW-0131">Cell cycle</keyword>
<dbReference type="InterPro" id="IPR036322">
    <property type="entry name" value="WD40_repeat_dom_sf"/>
</dbReference>
<dbReference type="InterPro" id="IPR033010">
    <property type="entry name" value="Cdc20/Fizzy"/>
</dbReference>
<evidence type="ECO:0000256" key="3">
    <source>
        <dbReference type="ARBA" id="ARBA00022737"/>
    </source>
</evidence>
<dbReference type="Proteomes" id="UP000789508">
    <property type="component" value="Unassembled WGS sequence"/>
</dbReference>
<dbReference type="PANTHER" id="PTHR19918:SF1">
    <property type="entry name" value="FIZZY-RELATED PROTEIN HOMOLOG"/>
    <property type="match status" value="1"/>
</dbReference>
<feature type="repeat" description="WD" evidence="5">
    <location>
        <begin position="325"/>
        <end position="366"/>
    </location>
</feature>
<keyword evidence="8" id="KW-1185">Reference proteome</keyword>
<proteinExistence type="inferred from homology"/>
<dbReference type="CDD" id="cd00200">
    <property type="entry name" value="WD40"/>
    <property type="match status" value="1"/>
</dbReference>
<organism evidence="7 8">
    <name type="scientific">Ambispora leptoticha</name>
    <dbReference type="NCBI Taxonomy" id="144679"/>
    <lineage>
        <taxon>Eukaryota</taxon>
        <taxon>Fungi</taxon>
        <taxon>Fungi incertae sedis</taxon>
        <taxon>Mucoromycota</taxon>
        <taxon>Glomeromycotina</taxon>
        <taxon>Glomeromycetes</taxon>
        <taxon>Archaeosporales</taxon>
        <taxon>Ambisporaceae</taxon>
        <taxon>Ambispora</taxon>
    </lineage>
</organism>
<protein>
    <submittedName>
        <fullName evidence="7">411_t:CDS:1</fullName>
    </submittedName>
</protein>
<keyword evidence="2 5" id="KW-0853">WD repeat</keyword>
<evidence type="ECO:0000313" key="8">
    <source>
        <dbReference type="Proteomes" id="UP000789508"/>
    </source>
</evidence>
<dbReference type="GO" id="GO:0010997">
    <property type="term" value="F:anaphase-promoting complex binding"/>
    <property type="evidence" value="ECO:0007669"/>
    <property type="project" value="InterPro"/>
</dbReference>
<comment type="caution">
    <text evidence="7">The sequence shown here is derived from an EMBL/GenBank/DDBJ whole genome shotgun (WGS) entry which is preliminary data.</text>
</comment>
<dbReference type="InterPro" id="IPR001680">
    <property type="entry name" value="WD40_rpt"/>
</dbReference>
<evidence type="ECO:0000313" key="7">
    <source>
        <dbReference type="EMBL" id="CAG8447829.1"/>
    </source>
</evidence>
<dbReference type="GO" id="GO:1905786">
    <property type="term" value="P:positive regulation of anaphase-promoting complex-dependent catabolic process"/>
    <property type="evidence" value="ECO:0007669"/>
    <property type="project" value="TreeGrafter"/>
</dbReference>
<dbReference type="InterPro" id="IPR015943">
    <property type="entry name" value="WD40/YVTN_repeat-like_dom_sf"/>
</dbReference>
<dbReference type="GO" id="GO:1990757">
    <property type="term" value="F:ubiquitin ligase activator activity"/>
    <property type="evidence" value="ECO:0007669"/>
    <property type="project" value="TreeGrafter"/>
</dbReference>
<evidence type="ECO:0000256" key="2">
    <source>
        <dbReference type="ARBA" id="ARBA00022574"/>
    </source>
</evidence>
<feature type="domain" description="CDC20/Fizzy WD40" evidence="6">
    <location>
        <begin position="201"/>
        <end position="488"/>
    </location>
</feature>
<dbReference type="PROSITE" id="PS50082">
    <property type="entry name" value="WD_REPEATS_2"/>
    <property type="match status" value="4"/>
</dbReference>
<name>A0A9N8YUM5_9GLOM</name>
<evidence type="ECO:0000256" key="1">
    <source>
        <dbReference type="ARBA" id="ARBA00006445"/>
    </source>
</evidence>
<dbReference type="PANTHER" id="PTHR19918">
    <property type="entry name" value="CELL DIVISION CYCLE 20 CDC20 FIZZY -RELATED"/>
    <property type="match status" value="1"/>
</dbReference>
<dbReference type="AlphaFoldDB" id="A0A9N8YUM5"/>
<feature type="repeat" description="WD" evidence="5">
    <location>
        <begin position="455"/>
        <end position="490"/>
    </location>
</feature>
<dbReference type="EMBL" id="CAJVPS010000069">
    <property type="protein sequence ID" value="CAG8447829.1"/>
    <property type="molecule type" value="Genomic_DNA"/>
</dbReference>
<comment type="similarity">
    <text evidence="1">Belongs to the WD repeat CDC20/Fizzy family.</text>
</comment>
<accession>A0A9N8YUM5</accession>
<dbReference type="Gene3D" id="2.130.10.10">
    <property type="entry name" value="YVTN repeat-like/Quinoprotein amine dehydrogenase"/>
    <property type="match status" value="1"/>
</dbReference>
<dbReference type="Pfam" id="PF24807">
    <property type="entry name" value="WD40_CDC20-Fz"/>
    <property type="match status" value="1"/>
</dbReference>
<gene>
    <name evidence="7" type="ORF">ALEPTO_LOCUS804</name>
</gene>
<evidence type="ECO:0000256" key="4">
    <source>
        <dbReference type="ARBA" id="ARBA00023306"/>
    </source>
</evidence>
<dbReference type="GO" id="GO:0005680">
    <property type="term" value="C:anaphase-promoting complex"/>
    <property type="evidence" value="ECO:0007669"/>
    <property type="project" value="TreeGrafter"/>
</dbReference>
<dbReference type="GO" id="GO:0031145">
    <property type="term" value="P:anaphase-promoting complex-dependent catabolic process"/>
    <property type="evidence" value="ECO:0007669"/>
    <property type="project" value="TreeGrafter"/>
</dbReference>
<dbReference type="OrthoDB" id="10263272at2759"/>
<keyword evidence="3" id="KW-0677">Repeat</keyword>
<evidence type="ECO:0000259" key="6">
    <source>
        <dbReference type="Pfam" id="PF24807"/>
    </source>
</evidence>